<gene>
    <name evidence="1" type="ORF">PGQ11_009291</name>
</gene>
<dbReference type="Proteomes" id="UP001390339">
    <property type="component" value="Unassembled WGS sequence"/>
</dbReference>
<accession>A0ABR2IHL2</accession>
<evidence type="ECO:0000313" key="2">
    <source>
        <dbReference type="Proteomes" id="UP001390339"/>
    </source>
</evidence>
<protein>
    <submittedName>
        <fullName evidence="1">Uncharacterized protein</fullName>
    </submittedName>
</protein>
<evidence type="ECO:0000313" key="1">
    <source>
        <dbReference type="EMBL" id="KAK8863056.1"/>
    </source>
</evidence>
<keyword evidence="2" id="KW-1185">Reference proteome</keyword>
<proteinExistence type="predicted"/>
<reference evidence="1 2" key="1">
    <citation type="journal article" date="2024" name="IMA Fungus">
        <title>Apiospora arundinis, a panoply of carbohydrate-active enzymes and secondary metabolites.</title>
        <authorList>
            <person name="Sorensen T."/>
            <person name="Petersen C."/>
            <person name="Muurmann A.T."/>
            <person name="Christiansen J.V."/>
            <person name="Brundto M.L."/>
            <person name="Overgaard C.K."/>
            <person name="Boysen A.T."/>
            <person name="Wollenberg R.D."/>
            <person name="Larsen T.O."/>
            <person name="Sorensen J.L."/>
            <person name="Nielsen K.L."/>
            <person name="Sondergaard T.E."/>
        </authorList>
    </citation>
    <scope>NUCLEOTIDE SEQUENCE [LARGE SCALE GENOMIC DNA]</scope>
    <source>
        <strain evidence="1 2">AAU 773</strain>
    </source>
</reference>
<sequence>MEINEDLNKRNGSIGWEHLFALLDMSLRGRLVQRYLLLCYKIWSPQSRAGEVLLKHVRGSSSSPLFLGVLSLQAGHTL</sequence>
<name>A0ABR2IHL2_9PEZI</name>
<comment type="caution">
    <text evidence="1">The sequence shown here is derived from an EMBL/GenBank/DDBJ whole genome shotgun (WGS) entry which is preliminary data.</text>
</comment>
<organism evidence="1 2">
    <name type="scientific">Apiospora arundinis</name>
    <dbReference type="NCBI Taxonomy" id="335852"/>
    <lineage>
        <taxon>Eukaryota</taxon>
        <taxon>Fungi</taxon>
        <taxon>Dikarya</taxon>
        <taxon>Ascomycota</taxon>
        <taxon>Pezizomycotina</taxon>
        <taxon>Sordariomycetes</taxon>
        <taxon>Xylariomycetidae</taxon>
        <taxon>Amphisphaeriales</taxon>
        <taxon>Apiosporaceae</taxon>
        <taxon>Apiospora</taxon>
    </lineage>
</organism>
<dbReference type="EMBL" id="JAPCWZ010000005">
    <property type="protein sequence ID" value="KAK8863056.1"/>
    <property type="molecule type" value="Genomic_DNA"/>
</dbReference>